<keyword evidence="2" id="KW-0819">tRNA processing</keyword>
<dbReference type="GO" id="GO:0000171">
    <property type="term" value="F:ribonuclease MRP activity"/>
    <property type="evidence" value="ECO:0007669"/>
    <property type="project" value="EnsemblFungi"/>
</dbReference>
<dbReference type="OrthoDB" id="442863at2759"/>
<comment type="subcellular location">
    <subcellularLocation>
        <location evidence="1">Nucleus</location>
    </subcellularLocation>
</comment>
<dbReference type="GO" id="GO:0005697">
    <property type="term" value="C:telomerase holoenzyme complex"/>
    <property type="evidence" value="ECO:0007669"/>
    <property type="project" value="EnsemblFungi"/>
</dbReference>
<sequence>MSDINKRQFNKKKTRLYNSRNIKSQNLEPSYDRQQKVLDVNQFIQSRDYEIKSFEQSQLNSKNAAATRVFQALPRILRRRAASHNVKRIPKRLRSKAKREMSSSLPVKKLPRGRRLYKLMLRSRLLKVASKMKQLNYDPMDVSFKKSNIRAQFKELRAEFKKIQEGQSHEYQKLNNSVGAKDLTGINKLGSRPKGNIKYSKRQKEFVWIPTHIWHVKRFHMVKKYGFQIPYSPNQKCFKLMNRWNRSKSVCFDTSYFSTLTVTIPESNDGTDAFDELASSLIGKKKVSAKVLNGEKSYNGMIYNDGVQICPGFIYMNKTLRSLLVRVYPSVYVKLFNSLKDKIQQIEGANIYDCRYSLGSIEMSGPLSLRSLSKLFHFTDLSPEMRDVWASLTEIKDSDLIPIGTTFTFNLQDPRIWQRPTKFPFRASKDQNIYDLIIALNSNSNVDNDVVNKLFSVEGRTASYDKQLSIKQLGKFYANPDKKPNEISHSQIPVVLSKIDTQRWVFVLPWYWVVPFWIQLTKVTDVKPGGSKQMIQFQFENHKLSFPEDYPWLFDGWAINELVGEANKLKNDKLPKSQVSVDQSEHNVSKIFSGNKCDWHTLRNLKYVSKFAGVDGKTAENIEATFASYNGPDREIKSLHDVIQSVKALESEVENKTEPIVELYDKKNEFHRAFYDNKYEIKPFANVVHTKLPVIPISLAILNDGTIEDNARIYSTPDGDDFTCVGFVTTGSMNLNIGKCTGVGCIIAQEWLVGKDISKLYVRNPGKSKSYVVKFTKL</sequence>
<dbReference type="STRING" id="294747.C5M3Z2"/>
<evidence type="ECO:0000313" key="7">
    <source>
        <dbReference type="Proteomes" id="UP000002037"/>
    </source>
</evidence>
<gene>
    <name evidence="6" type="ORF">CTRG_00781</name>
</gene>
<dbReference type="GO" id="GO:0034965">
    <property type="term" value="P:intronic box C/D snoRNA processing"/>
    <property type="evidence" value="ECO:0007669"/>
    <property type="project" value="EnsemblFungi"/>
</dbReference>
<evidence type="ECO:0000256" key="3">
    <source>
        <dbReference type="ARBA" id="ARBA00023242"/>
    </source>
</evidence>
<dbReference type="GO" id="GO:0001682">
    <property type="term" value="P:tRNA 5'-leader removal"/>
    <property type="evidence" value="ECO:0007669"/>
    <property type="project" value="EnsemblFungi"/>
</dbReference>
<dbReference type="InterPro" id="IPR039182">
    <property type="entry name" value="Pop1"/>
</dbReference>
<dbReference type="GO" id="GO:0000294">
    <property type="term" value="P:nuclear-transcribed mRNA catabolic process, RNase MRP-dependent"/>
    <property type="evidence" value="ECO:0007669"/>
    <property type="project" value="EnsemblFungi"/>
</dbReference>
<dbReference type="PANTHER" id="PTHR22731:SF3">
    <property type="entry name" value="RIBONUCLEASES P_MRP PROTEIN SUBUNIT POP1"/>
    <property type="match status" value="1"/>
</dbReference>
<dbReference type="RefSeq" id="XP_002546000.1">
    <property type="nucleotide sequence ID" value="XM_002545954.1"/>
</dbReference>
<dbReference type="PANTHER" id="PTHR22731">
    <property type="entry name" value="RIBONUCLEASES P/MRP PROTEIN SUBUNIT POP1"/>
    <property type="match status" value="1"/>
</dbReference>
<feature type="domain" description="Pop1 N-terminal" evidence="4">
    <location>
        <begin position="43"/>
        <end position="263"/>
    </location>
</feature>
<dbReference type="AlphaFoldDB" id="C5M3Z2"/>
<dbReference type="KEGG" id="ctp:CTRG_00781"/>
<evidence type="ECO:0000259" key="5">
    <source>
        <dbReference type="Pfam" id="PF08170"/>
    </source>
</evidence>
<dbReference type="GeneID" id="8298192"/>
<dbReference type="GO" id="GO:0000460">
    <property type="term" value="P:maturation of 5.8S rRNA"/>
    <property type="evidence" value="ECO:0007669"/>
    <property type="project" value="EnsemblFungi"/>
</dbReference>
<dbReference type="EMBL" id="GG692395">
    <property type="protein sequence ID" value="EER36042.1"/>
    <property type="molecule type" value="Genomic_DNA"/>
</dbReference>
<dbReference type="VEuPathDB" id="FungiDB:CTRG_00781"/>
<feature type="domain" description="POPLD" evidence="5">
    <location>
        <begin position="503"/>
        <end position="599"/>
    </location>
</feature>
<dbReference type="Pfam" id="PF06978">
    <property type="entry name" value="POP1_N"/>
    <property type="match status" value="1"/>
</dbReference>
<dbReference type="Proteomes" id="UP000002037">
    <property type="component" value="Unassembled WGS sequence"/>
</dbReference>
<evidence type="ECO:0000259" key="4">
    <source>
        <dbReference type="Pfam" id="PF06978"/>
    </source>
</evidence>
<dbReference type="HOGENOM" id="CLU_007205_0_1_1"/>
<evidence type="ECO:0000256" key="2">
    <source>
        <dbReference type="ARBA" id="ARBA00022694"/>
    </source>
</evidence>
<evidence type="ECO:0000256" key="1">
    <source>
        <dbReference type="ARBA" id="ARBA00004123"/>
    </source>
</evidence>
<evidence type="ECO:0000313" key="6">
    <source>
        <dbReference type="EMBL" id="EER36042.1"/>
    </source>
</evidence>
<reference evidence="6 7" key="1">
    <citation type="journal article" date="2009" name="Nature">
        <title>Evolution of pathogenicity and sexual reproduction in eight Candida genomes.</title>
        <authorList>
            <person name="Butler G."/>
            <person name="Rasmussen M.D."/>
            <person name="Lin M.F."/>
            <person name="Santos M.A."/>
            <person name="Sakthikumar S."/>
            <person name="Munro C.A."/>
            <person name="Rheinbay E."/>
            <person name="Grabherr M."/>
            <person name="Forche A."/>
            <person name="Reedy J.L."/>
            <person name="Agrafioti I."/>
            <person name="Arnaud M.B."/>
            <person name="Bates S."/>
            <person name="Brown A.J."/>
            <person name="Brunke S."/>
            <person name="Costanzo M.C."/>
            <person name="Fitzpatrick D.A."/>
            <person name="de Groot P.W."/>
            <person name="Harris D."/>
            <person name="Hoyer L.L."/>
            <person name="Hube B."/>
            <person name="Klis F.M."/>
            <person name="Kodira C."/>
            <person name="Lennard N."/>
            <person name="Logue M.E."/>
            <person name="Martin R."/>
            <person name="Neiman A.M."/>
            <person name="Nikolaou E."/>
            <person name="Quail M.A."/>
            <person name="Quinn J."/>
            <person name="Santos M.C."/>
            <person name="Schmitzberger F.F."/>
            <person name="Sherlock G."/>
            <person name="Shah P."/>
            <person name="Silverstein K.A."/>
            <person name="Skrzypek M.S."/>
            <person name="Soll D."/>
            <person name="Staggs R."/>
            <person name="Stansfield I."/>
            <person name="Stumpf M.P."/>
            <person name="Sudbery P.E."/>
            <person name="Srikantha T."/>
            <person name="Zeng Q."/>
            <person name="Berman J."/>
            <person name="Berriman M."/>
            <person name="Heitman J."/>
            <person name="Gow N.A."/>
            <person name="Lorenz M.C."/>
            <person name="Birren B.W."/>
            <person name="Kellis M."/>
            <person name="Cuomo C.A."/>
        </authorList>
    </citation>
    <scope>NUCLEOTIDE SEQUENCE [LARGE SCALE GENOMIC DNA]</scope>
    <source>
        <strain evidence="7">ATCC MYA-3404 / T1</strain>
    </source>
</reference>
<dbReference type="GO" id="GO:0005655">
    <property type="term" value="C:nucleolar ribonuclease P complex"/>
    <property type="evidence" value="ECO:0007669"/>
    <property type="project" value="EnsemblFungi"/>
</dbReference>
<dbReference type="InterPro" id="IPR012590">
    <property type="entry name" value="POPLD_dom"/>
</dbReference>
<name>C5M3Z2_CANTT</name>
<dbReference type="InterPro" id="IPR009723">
    <property type="entry name" value="Pop1_N"/>
</dbReference>
<dbReference type="GO" id="GO:0004526">
    <property type="term" value="F:ribonuclease P activity"/>
    <property type="evidence" value="ECO:0007669"/>
    <property type="project" value="EnsemblFungi"/>
</dbReference>
<accession>C5M3Z2</accession>
<dbReference type="Pfam" id="PF08170">
    <property type="entry name" value="POPLD"/>
    <property type="match status" value="1"/>
</dbReference>
<dbReference type="GO" id="GO:0003723">
    <property type="term" value="F:RNA binding"/>
    <property type="evidence" value="ECO:0007669"/>
    <property type="project" value="EnsemblFungi"/>
</dbReference>
<keyword evidence="3" id="KW-0539">Nucleus</keyword>
<protein>
    <submittedName>
        <fullName evidence="6">Uncharacterized protein</fullName>
    </submittedName>
</protein>
<dbReference type="GO" id="GO:0000172">
    <property type="term" value="C:ribonuclease MRP complex"/>
    <property type="evidence" value="ECO:0007669"/>
    <property type="project" value="EnsemblFungi"/>
</dbReference>
<keyword evidence="7" id="KW-1185">Reference proteome</keyword>
<organism evidence="6 7">
    <name type="scientific">Candida tropicalis (strain ATCC MYA-3404 / T1)</name>
    <name type="common">Yeast</name>
    <dbReference type="NCBI Taxonomy" id="294747"/>
    <lineage>
        <taxon>Eukaryota</taxon>
        <taxon>Fungi</taxon>
        <taxon>Dikarya</taxon>
        <taxon>Ascomycota</taxon>
        <taxon>Saccharomycotina</taxon>
        <taxon>Pichiomycetes</taxon>
        <taxon>Debaryomycetaceae</taxon>
        <taxon>Candida/Lodderomyces clade</taxon>
        <taxon>Candida</taxon>
    </lineage>
</organism>
<dbReference type="eggNOG" id="KOG3322">
    <property type="taxonomic scope" value="Eukaryota"/>
</dbReference>
<proteinExistence type="predicted"/>